<dbReference type="InterPro" id="IPR029058">
    <property type="entry name" value="AB_hydrolase_fold"/>
</dbReference>
<evidence type="ECO:0000256" key="1">
    <source>
        <dbReference type="SAM" id="MobiDB-lite"/>
    </source>
</evidence>
<dbReference type="GO" id="GO:0016787">
    <property type="term" value="F:hydrolase activity"/>
    <property type="evidence" value="ECO:0007669"/>
    <property type="project" value="UniProtKB-KW"/>
</dbReference>
<dbReference type="SUPFAM" id="SSF53474">
    <property type="entry name" value="alpha/beta-Hydrolases"/>
    <property type="match status" value="1"/>
</dbReference>
<comment type="caution">
    <text evidence="3">The sequence shown here is derived from an EMBL/GenBank/DDBJ whole genome shotgun (WGS) entry which is preliminary data.</text>
</comment>
<proteinExistence type="predicted"/>
<gene>
    <name evidence="3" type="ORF">CONPUDRAFT_169394</name>
</gene>
<evidence type="ECO:0000313" key="4">
    <source>
        <dbReference type="Proteomes" id="UP000053558"/>
    </source>
</evidence>
<name>A0A5M3M942_CONPW</name>
<dbReference type="RefSeq" id="XP_007774300.1">
    <property type="nucleotide sequence ID" value="XM_007776110.1"/>
</dbReference>
<dbReference type="PANTHER" id="PTHR23024">
    <property type="entry name" value="ARYLACETAMIDE DEACETYLASE"/>
    <property type="match status" value="1"/>
</dbReference>
<feature type="compositionally biased region" description="Basic and acidic residues" evidence="1">
    <location>
        <begin position="59"/>
        <end position="69"/>
    </location>
</feature>
<organism evidence="3 4">
    <name type="scientific">Coniophora puteana (strain RWD-64-598)</name>
    <name type="common">Brown rot fungus</name>
    <dbReference type="NCBI Taxonomy" id="741705"/>
    <lineage>
        <taxon>Eukaryota</taxon>
        <taxon>Fungi</taxon>
        <taxon>Dikarya</taxon>
        <taxon>Basidiomycota</taxon>
        <taxon>Agaricomycotina</taxon>
        <taxon>Agaricomycetes</taxon>
        <taxon>Agaricomycetidae</taxon>
        <taxon>Boletales</taxon>
        <taxon>Coniophorineae</taxon>
        <taxon>Coniophoraceae</taxon>
        <taxon>Coniophora</taxon>
    </lineage>
</organism>
<feature type="region of interest" description="Disordered" evidence="1">
    <location>
        <begin position="59"/>
        <end position="93"/>
    </location>
</feature>
<keyword evidence="3" id="KW-0378">Hydrolase</keyword>
<sequence>MYYLKLIGIKAIRALLPIALLFEEGLPNRPKPDHTLHIPSSDRKRGSIRVDVYLPSLHVPDHDHTESEHQASQPLKDSRTTDSGNTTPPTSPARLPIVLNLHGSGFCLPVIGQDAVFCRQVADSVHAVVLDVDYAHAPEFPYPAALDDIDTVLEWLRDTTAGRMPEGSGKDSSDGDAGVDAKGWDVERLAVTGFSAGGNLALTACVRAFERGQKDPFKAVVAFYPSTNLAEPASSKPSPKIASGASGGTIPPLIRRFFYACYLPSSCPLPRTTPTISPLYADPHAFPRSTTIITCGADALAREGRQLVEKLQSAASEDPGLGLDVVGWEAAGQGHSWDKSTKEGTDPRRMKVEAYELAVRRLREALWPA</sequence>
<feature type="domain" description="Alpha/beta hydrolase fold-3" evidence="2">
    <location>
        <begin position="98"/>
        <end position="315"/>
    </location>
</feature>
<dbReference type="OrthoDB" id="408631at2759"/>
<evidence type="ECO:0000259" key="2">
    <source>
        <dbReference type="Pfam" id="PF07859"/>
    </source>
</evidence>
<evidence type="ECO:0000313" key="3">
    <source>
        <dbReference type="EMBL" id="EIW75597.1"/>
    </source>
</evidence>
<dbReference type="Proteomes" id="UP000053558">
    <property type="component" value="Unassembled WGS sequence"/>
</dbReference>
<dbReference type="InterPro" id="IPR013094">
    <property type="entry name" value="AB_hydrolase_3"/>
</dbReference>
<protein>
    <submittedName>
        <fullName evidence="3">Alpha beta-hydrolase</fullName>
    </submittedName>
</protein>
<dbReference type="Pfam" id="PF07859">
    <property type="entry name" value="Abhydrolase_3"/>
    <property type="match status" value="1"/>
</dbReference>
<dbReference type="AlphaFoldDB" id="A0A5M3M942"/>
<dbReference type="OMA" id="SERMERC"/>
<feature type="compositionally biased region" description="Polar residues" evidence="1">
    <location>
        <begin position="70"/>
        <end position="88"/>
    </location>
</feature>
<dbReference type="KEGG" id="cput:CONPUDRAFT_169394"/>
<dbReference type="InterPro" id="IPR050466">
    <property type="entry name" value="Carboxylest/Gibb_receptor"/>
</dbReference>
<dbReference type="PANTHER" id="PTHR23024:SF242">
    <property type="entry name" value="ALPHA_BETA HYDROLASE FOLD-3 DOMAIN-CONTAINING PROTEIN-RELATED"/>
    <property type="match status" value="1"/>
</dbReference>
<dbReference type="GeneID" id="19206213"/>
<keyword evidence="4" id="KW-1185">Reference proteome</keyword>
<dbReference type="EMBL" id="JH711588">
    <property type="protein sequence ID" value="EIW75597.1"/>
    <property type="molecule type" value="Genomic_DNA"/>
</dbReference>
<dbReference type="Gene3D" id="3.40.50.1820">
    <property type="entry name" value="alpha/beta hydrolase"/>
    <property type="match status" value="1"/>
</dbReference>
<accession>A0A5M3M942</accession>
<reference evidence="4" key="1">
    <citation type="journal article" date="2012" name="Science">
        <title>The Paleozoic origin of enzymatic lignin decomposition reconstructed from 31 fungal genomes.</title>
        <authorList>
            <person name="Floudas D."/>
            <person name="Binder M."/>
            <person name="Riley R."/>
            <person name="Barry K."/>
            <person name="Blanchette R.A."/>
            <person name="Henrissat B."/>
            <person name="Martinez A.T."/>
            <person name="Otillar R."/>
            <person name="Spatafora J.W."/>
            <person name="Yadav J.S."/>
            <person name="Aerts A."/>
            <person name="Benoit I."/>
            <person name="Boyd A."/>
            <person name="Carlson A."/>
            <person name="Copeland A."/>
            <person name="Coutinho P.M."/>
            <person name="de Vries R.P."/>
            <person name="Ferreira P."/>
            <person name="Findley K."/>
            <person name="Foster B."/>
            <person name="Gaskell J."/>
            <person name="Glotzer D."/>
            <person name="Gorecki P."/>
            <person name="Heitman J."/>
            <person name="Hesse C."/>
            <person name="Hori C."/>
            <person name="Igarashi K."/>
            <person name="Jurgens J.A."/>
            <person name="Kallen N."/>
            <person name="Kersten P."/>
            <person name="Kohler A."/>
            <person name="Kuees U."/>
            <person name="Kumar T.K.A."/>
            <person name="Kuo A."/>
            <person name="LaButti K."/>
            <person name="Larrondo L.F."/>
            <person name="Lindquist E."/>
            <person name="Ling A."/>
            <person name="Lombard V."/>
            <person name="Lucas S."/>
            <person name="Lundell T."/>
            <person name="Martin R."/>
            <person name="McLaughlin D.J."/>
            <person name="Morgenstern I."/>
            <person name="Morin E."/>
            <person name="Murat C."/>
            <person name="Nagy L.G."/>
            <person name="Nolan M."/>
            <person name="Ohm R.A."/>
            <person name="Patyshakuliyeva A."/>
            <person name="Rokas A."/>
            <person name="Ruiz-Duenas F.J."/>
            <person name="Sabat G."/>
            <person name="Salamov A."/>
            <person name="Samejima M."/>
            <person name="Schmutz J."/>
            <person name="Slot J.C."/>
            <person name="St John F."/>
            <person name="Stenlid J."/>
            <person name="Sun H."/>
            <person name="Sun S."/>
            <person name="Syed K."/>
            <person name="Tsang A."/>
            <person name="Wiebenga A."/>
            <person name="Young D."/>
            <person name="Pisabarro A."/>
            <person name="Eastwood D.C."/>
            <person name="Martin F."/>
            <person name="Cullen D."/>
            <person name="Grigoriev I.V."/>
            <person name="Hibbett D.S."/>
        </authorList>
    </citation>
    <scope>NUCLEOTIDE SEQUENCE [LARGE SCALE GENOMIC DNA]</scope>
    <source>
        <strain evidence="4">RWD-64-598 SS2</strain>
    </source>
</reference>